<evidence type="ECO:0000313" key="3">
    <source>
        <dbReference type="Proteomes" id="UP000626109"/>
    </source>
</evidence>
<dbReference type="HAMAP" id="MF_00386">
    <property type="entry name" value="UPF0161_YidD"/>
    <property type="match status" value="1"/>
</dbReference>
<feature type="non-terminal residue" evidence="2">
    <location>
        <position position="324"/>
    </location>
</feature>
<dbReference type="Proteomes" id="UP000626109">
    <property type="component" value="Unassembled WGS sequence"/>
</dbReference>
<dbReference type="InterPro" id="IPR029058">
    <property type="entry name" value="AB_hydrolase_fold"/>
</dbReference>
<evidence type="ECO:0000256" key="1">
    <source>
        <dbReference type="SAM" id="MobiDB-lite"/>
    </source>
</evidence>
<comment type="caution">
    <text evidence="2">The sequence shown here is derived from an EMBL/GenBank/DDBJ whole genome shotgun (WGS) entry which is preliminary data.</text>
</comment>
<dbReference type="InterPro" id="IPR002696">
    <property type="entry name" value="Membr_insert_effic_factor_YidD"/>
</dbReference>
<organism evidence="2 3">
    <name type="scientific">Polarella glacialis</name>
    <name type="common">Dinoflagellate</name>
    <dbReference type="NCBI Taxonomy" id="89957"/>
    <lineage>
        <taxon>Eukaryota</taxon>
        <taxon>Sar</taxon>
        <taxon>Alveolata</taxon>
        <taxon>Dinophyceae</taxon>
        <taxon>Suessiales</taxon>
        <taxon>Suessiaceae</taxon>
        <taxon>Polarella</taxon>
    </lineage>
</organism>
<name>A0A813H7E6_POLGL</name>
<dbReference type="SMART" id="SM01234">
    <property type="entry name" value="Haemolytic"/>
    <property type="match status" value="1"/>
</dbReference>
<dbReference type="NCBIfam" id="TIGR00278">
    <property type="entry name" value="membrane protein insertion efficiency factor YidD"/>
    <property type="match status" value="1"/>
</dbReference>
<reference evidence="2" key="1">
    <citation type="submission" date="2021-02" db="EMBL/GenBank/DDBJ databases">
        <authorList>
            <person name="Dougan E. K."/>
            <person name="Rhodes N."/>
            <person name="Thang M."/>
            <person name="Chan C."/>
        </authorList>
    </citation>
    <scope>NUCLEOTIDE SEQUENCE</scope>
</reference>
<dbReference type="Gene3D" id="3.40.50.1820">
    <property type="entry name" value="alpha/beta hydrolase"/>
    <property type="match status" value="1"/>
</dbReference>
<gene>
    <name evidence="2" type="ORF">PGLA2088_LOCUS1327</name>
</gene>
<feature type="region of interest" description="Disordered" evidence="1">
    <location>
        <begin position="99"/>
        <end position="126"/>
    </location>
</feature>
<dbReference type="EMBL" id="CAJNNW010001006">
    <property type="protein sequence ID" value="CAE8633715.1"/>
    <property type="molecule type" value="Genomic_DNA"/>
</dbReference>
<proteinExistence type="inferred from homology"/>
<evidence type="ECO:0000313" key="2">
    <source>
        <dbReference type="EMBL" id="CAE8633715.1"/>
    </source>
</evidence>
<dbReference type="SUPFAM" id="SSF53474">
    <property type="entry name" value="alpha/beta-Hydrolases"/>
    <property type="match status" value="1"/>
</dbReference>
<dbReference type="PANTHER" id="PTHR33383">
    <property type="entry name" value="MEMBRANE PROTEIN INSERTION EFFICIENCY FACTOR-RELATED"/>
    <property type="match status" value="1"/>
</dbReference>
<dbReference type="Pfam" id="PF01809">
    <property type="entry name" value="YidD"/>
    <property type="match status" value="1"/>
</dbReference>
<evidence type="ECO:0008006" key="4">
    <source>
        <dbReference type="Google" id="ProtNLM"/>
    </source>
</evidence>
<dbReference type="PANTHER" id="PTHR33383:SF1">
    <property type="entry name" value="MEMBRANE PROTEIN INSERTION EFFICIENCY FACTOR-RELATED"/>
    <property type="match status" value="1"/>
</dbReference>
<protein>
    <recommendedName>
        <fullName evidence="4">Membrane protein insertion efficiency factor</fullName>
    </recommendedName>
</protein>
<accession>A0A813H7E6</accession>
<dbReference type="AlphaFoldDB" id="A0A813H7E6"/>
<sequence length="324" mass="35279">MAIGAPPHSPLRLGLWESPPAASHWKSEAAAGPGSFGFRQQTACWLTQQRGVNQLLSSRRSQEAEPLAAGKPLLALAAAALGWRRAAVCVSGRRRKPWGSVMRGSGGQAASTPEPGDEDNEAVDRRSEESVAQQVLLSGLRLYRTYVSPLLPPNCRFVPSCSRYGIESVKRYGAWEGLLLFIWRVLRCSPLAPVDKSKIVWANNRFCVADDPEIWHSKLFAPGSSGCRKPHRLPSIASLVVCIAGPEKAAVPTLIVHGQADTLVSCEQGRKLFDLCDSKEKLFVSPADLGSLWRSGSCWCCHNADMLSDPEFLVRPILSLFALP</sequence>